<feature type="compositionally biased region" description="Polar residues" evidence="2">
    <location>
        <begin position="40"/>
        <end position="50"/>
    </location>
</feature>
<dbReference type="Proteomes" id="UP000823388">
    <property type="component" value="Chromosome 9K"/>
</dbReference>
<name>A0A8T0NTA1_PANVG</name>
<evidence type="ECO:0000256" key="2">
    <source>
        <dbReference type="SAM" id="MobiDB-lite"/>
    </source>
</evidence>
<comment type="caution">
    <text evidence="4">The sequence shown here is derived from an EMBL/GenBank/DDBJ whole genome shotgun (WGS) entry which is preliminary data.</text>
</comment>
<evidence type="ECO:0000259" key="3">
    <source>
        <dbReference type="PROSITE" id="PS50158"/>
    </source>
</evidence>
<dbReference type="InterPro" id="IPR001878">
    <property type="entry name" value="Znf_CCHC"/>
</dbReference>
<feature type="compositionally biased region" description="Basic residues" evidence="2">
    <location>
        <begin position="73"/>
        <end position="87"/>
    </location>
</feature>
<reference evidence="4" key="1">
    <citation type="submission" date="2020-05" db="EMBL/GenBank/DDBJ databases">
        <title>WGS assembly of Panicum virgatum.</title>
        <authorList>
            <person name="Lovell J.T."/>
            <person name="Jenkins J."/>
            <person name="Shu S."/>
            <person name="Juenger T.E."/>
            <person name="Schmutz J."/>
        </authorList>
    </citation>
    <scope>NUCLEOTIDE SEQUENCE</scope>
    <source>
        <strain evidence="4">AP13</strain>
    </source>
</reference>
<dbReference type="Gene3D" id="4.10.60.10">
    <property type="entry name" value="Zinc finger, CCHC-type"/>
    <property type="match status" value="1"/>
</dbReference>
<dbReference type="GO" id="GO:0003676">
    <property type="term" value="F:nucleic acid binding"/>
    <property type="evidence" value="ECO:0007669"/>
    <property type="project" value="InterPro"/>
</dbReference>
<feature type="region of interest" description="Disordered" evidence="2">
    <location>
        <begin position="23"/>
        <end position="94"/>
    </location>
</feature>
<dbReference type="EMBL" id="CM029053">
    <property type="protein sequence ID" value="KAG2552048.1"/>
    <property type="molecule type" value="Genomic_DNA"/>
</dbReference>
<feature type="non-terminal residue" evidence="4">
    <location>
        <position position="1"/>
    </location>
</feature>
<dbReference type="GO" id="GO:0008270">
    <property type="term" value="F:zinc ion binding"/>
    <property type="evidence" value="ECO:0007669"/>
    <property type="project" value="UniProtKB-KW"/>
</dbReference>
<dbReference type="SUPFAM" id="SSF57756">
    <property type="entry name" value="Retrovirus zinc finger-like domains"/>
    <property type="match status" value="1"/>
</dbReference>
<evidence type="ECO:0000256" key="1">
    <source>
        <dbReference type="PROSITE-ProRule" id="PRU00047"/>
    </source>
</evidence>
<keyword evidence="5" id="KW-1185">Reference proteome</keyword>
<evidence type="ECO:0000313" key="4">
    <source>
        <dbReference type="EMBL" id="KAG2552048.1"/>
    </source>
</evidence>
<dbReference type="PROSITE" id="PS50158">
    <property type="entry name" value="ZF_CCHC"/>
    <property type="match status" value="1"/>
</dbReference>
<protein>
    <recommendedName>
        <fullName evidence="3">CCHC-type domain-containing protein</fullName>
    </recommendedName>
</protein>
<keyword evidence="1" id="KW-0863">Zinc-finger</keyword>
<keyword evidence="1" id="KW-0479">Metal-binding</keyword>
<accession>A0A8T0NTA1</accession>
<evidence type="ECO:0000313" key="5">
    <source>
        <dbReference type="Proteomes" id="UP000823388"/>
    </source>
</evidence>
<feature type="domain" description="CCHC-type" evidence="3">
    <location>
        <begin position="122"/>
        <end position="138"/>
    </location>
</feature>
<feature type="non-terminal residue" evidence="4">
    <location>
        <position position="141"/>
    </location>
</feature>
<proteinExistence type="predicted"/>
<organism evidence="4 5">
    <name type="scientific">Panicum virgatum</name>
    <name type="common">Blackwell switchgrass</name>
    <dbReference type="NCBI Taxonomy" id="38727"/>
    <lineage>
        <taxon>Eukaryota</taxon>
        <taxon>Viridiplantae</taxon>
        <taxon>Streptophyta</taxon>
        <taxon>Embryophyta</taxon>
        <taxon>Tracheophyta</taxon>
        <taxon>Spermatophyta</taxon>
        <taxon>Magnoliopsida</taxon>
        <taxon>Liliopsida</taxon>
        <taxon>Poales</taxon>
        <taxon>Poaceae</taxon>
        <taxon>PACMAD clade</taxon>
        <taxon>Panicoideae</taxon>
        <taxon>Panicodae</taxon>
        <taxon>Paniceae</taxon>
        <taxon>Panicinae</taxon>
        <taxon>Panicum</taxon>
        <taxon>Panicum sect. Hiantes</taxon>
    </lineage>
</organism>
<dbReference type="InterPro" id="IPR036875">
    <property type="entry name" value="Znf_CCHC_sf"/>
</dbReference>
<gene>
    <name evidence="4" type="ORF">PVAP13_9KG437385</name>
</gene>
<sequence>TDLPPLAAAAVAADLAFAQASGSRSPGAQHLVSPTPHAGSASTGGVSDSTPDWLHFSASSSDEDSPRSFLAHQKGKQVRRRWRRQVRQPRTPPRPVLADLVGRCFNYLARDHVAAVCRFPSRCLKCGWEGHQARFCKRGRA</sequence>
<dbReference type="AlphaFoldDB" id="A0A8T0NTA1"/>
<keyword evidence="1" id="KW-0862">Zinc</keyword>